<dbReference type="PANTHER" id="PTHR33516">
    <property type="entry name" value="LEXA REPRESSOR"/>
    <property type="match status" value="1"/>
</dbReference>
<dbReference type="Gene3D" id="1.10.260.40">
    <property type="entry name" value="lambda repressor-like DNA-binding domains"/>
    <property type="match status" value="1"/>
</dbReference>
<dbReference type="Pfam" id="PF01381">
    <property type="entry name" value="HTH_3"/>
    <property type="match status" value="1"/>
</dbReference>
<dbReference type="InterPro" id="IPR015927">
    <property type="entry name" value="Peptidase_S24_S26A/B/C"/>
</dbReference>
<evidence type="ECO:0000313" key="2">
    <source>
        <dbReference type="EMBL" id="SUP77346.1"/>
    </source>
</evidence>
<dbReference type="EMBL" id="UHJA01000001">
    <property type="protein sequence ID" value="SUP77346.1"/>
    <property type="molecule type" value="Genomic_DNA"/>
</dbReference>
<dbReference type="OrthoDB" id="9791537at2"/>
<evidence type="ECO:0000259" key="1">
    <source>
        <dbReference type="PROSITE" id="PS50943"/>
    </source>
</evidence>
<dbReference type="SUPFAM" id="SSF51306">
    <property type="entry name" value="LexA/Signal peptidase"/>
    <property type="match status" value="1"/>
</dbReference>
<dbReference type="PANTHER" id="PTHR33516:SF2">
    <property type="entry name" value="LEXA REPRESSOR-RELATED"/>
    <property type="match status" value="1"/>
</dbReference>
<dbReference type="InterPro" id="IPR001387">
    <property type="entry name" value="Cro/C1-type_HTH"/>
</dbReference>
<name>A0A380PUR2_YERFR</name>
<dbReference type="InterPro" id="IPR050077">
    <property type="entry name" value="LexA_repressor"/>
</dbReference>
<dbReference type="InterPro" id="IPR036286">
    <property type="entry name" value="LexA/Signal_pep-like_sf"/>
</dbReference>
<dbReference type="CDD" id="cd06529">
    <property type="entry name" value="S24_LexA-like"/>
    <property type="match status" value="1"/>
</dbReference>
<dbReference type="PROSITE" id="PS50943">
    <property type="entry name" value="HTH_CROC1"/>
    <property type="match status" value="1"/>
</dbReference>
<gene>
    <name evidence="2" type="ORF">NCTC11470_02412</name>
</gene>
<dbReference type="CDD" id="cd00093">
    <property type="entry name" value="HTH_XRE"/>
    <property type="match status" value="1"/>
</dbReference>
<proteinExistence type="predicted"/>
<dbReference type="InterPro" id="IPR039418">
    <property type="entry name" value="LexA-like"/>
</dbReference>
<sequence length="210" mass="22674">MESVGQRIKRLRTASKTTQKALGVYCGVSDVSVGYWEKDLNVPKGESLIKLAKFFNTSEGYILYGVDFGGAEPVVSNVRRIPILSWVQAGAFTESAAAEILENVDEWMDTGLRVSSTSFGLRVKGDSMTNPYGLPSIPEGAVVIVDPEVEAVSGKIVVARLAGTDEATVKKLLIDGPHKFLVPLNPRYSNIPINGNCTIIGVVRGVQYEL</sequence>
<dbReference type="Proteomes" id="UP000254835">
    <property type="component" value="Unassembled WGS sequence"/>
</dbReference>
<dbReference type="AlphaFoldDB" id="A0A380PUR2"/>
<dbReference type="InterPro" id="IPR010982">
    <property type="entry name" value="Lambda_DNA-bd_dom_sf"/>
</dbReference>
<dbReference type="SMART" id="SM00530">
    <property type="entry name" value="HTH_XRE"/>
    <property type="match status" value="1"/>
</dbReference>
<protein>
    <submittedName>
        <fullName evidence="2">Repressor protein C2</fullName>
    </submittedName>
</protein>
<dbReference type="Gene3D" id="2.10.109.10">
    <property type="entry name" value="Umud Fragment, subunit A"/>
    <property type="match status" value="1"/>
</dbReference>
<dbReference type="GO" id="GO:0003677">
    <property type="term" value="F:DNA binding"/>
    <property type="evidence" value="ECO:0007669"/>
    <property type="project" value="InterPro"/>
</dbReference>
<reference evidence="2 3" key="1">
    <citation type="submission" date="2018-06" db="EMBL/GenBank/DDBJ databases">
        <authorList>
            <consortium name="Pathogen Informatics"/>
            <person name="Doyle S."/>
        </authorList>
    </citation>
    <scope>NUCLEOTIDE SEQUENCE [LARGE SCALE GENOMIC DNA]</scope>
    <source>
        <strain evidence="2 3">NCTC11470</strain>
    </source>
</reference>
<organism evidence="2 3">
    <name type="scientific">Yersinia frederiksenii</name>
    <dbReference type="NCBI Taxonomy" id="29484"/>
    <lineage>
        <taxon>Bacteria</taxon>
        <taxon>Pseudomonadati</taxon>
        <taxon>Pseudomonadota</taxon>
        <taxon>Gammaproteobacteria</taxon>
        <taxon>Enterobacterales</taxon>
        <taxon>Yersiniaceae</taxon>
        <taxon>Yersinia</taxon>
    </lineage>
</organism>
<feature type="domain" description="HTH cro/C1-type" evidence="1">
    <location>
        <begin position="8"/>
        <end position="62"/>
    </location>
</feature>
<evidence type="ECO:0000313" key="3">
    <source>
        <dbReference type="Proteomes" id="UP000254835"/>
    </source>
</evidence>
<accession>A0A380PUR2</accession>
<dbReference type="RefSeq" id="WP_115155757.1">
    <property type="nucleotide sequence ID" value="NZ_UHJA01000001.1"/>
</dbReference>
<dbReference type="Pfam" id="PF00717">
    <property type="entry name" value="Peptidase_S24"/>
    <property type="match status" value="1"/>
</dbReference>
<dbReference type="SUPFAM" id="SSF47413">
    <property type="entry name" value="lambda repressor-like DNA-binding domains"/>
    <property type="match status" value="1"/>
</dbReference>